<feature type="modified residue" description="4-aspartylphosphate" evidence="13">
    <location>
        <position position="646"/>
    </location>
</feature>
<dbReference type="InterPro" id="IPR011006">
    <property type="entry name" value="CheY-like_superfamily"/>
</dbReference>
<keyword evidence="6" id="KW-0812">Transmembrane</keyword>
<dbReference type="InterPro" id="IPR001789">
    <property type="entry name" value="Sig_transdc_resp-reg_receiver"/>
</dbReference>
<keyword evidence="4 13" id="KW-0597">Phosphoprotein</keyword>
<organism evidence="18 19">
    <name type="scientific">Pararhodobacter marinus</name>
    <dbReference type="NCBI Taxonomy" id="2184063"/>
    <lineage>
        <taxon>Bacteria</taxon>
        <taxon>Pseudomonadati</taxon>
        <taxon>Pseudomonadota</taxon>
        <taxon>Alphaproteobacteria</taxon>
        <taxon>Rhodobacterales</taxon>
        <taxon>Paracoccaceae</taxon>
        <taxon>Pararhodobacter</taxon>
    </lineage>
</organism>
<comment type="subcellular location">
    <subcellularLocation>
        <location evidence="2">Membrane</location>
    </subcellularLocation>
</comment>
<dbReference type="Gene3D" id="3.40.50.2300">
    <property type="match status" value="1"/>
</dbReference>
<dbReference type="OrthoDB" id="9801651at2"/>
<keyword evidence="11" id="KW-0902">Two-component regulatory system</keyword>
<dbReference type="GO" id="GO:0005524">
    <property type="term" value="F:ATP binding"/>
    <property type="evidence" value="ECO:0007669"/>
    <property type="project" value="UniProtKB-KW"/>
</dbReference>
<keyword evidence="5" id="KW-0808">Transferase</keyword>
<dbReference type="Pfam" id="PF13426">
    <property type="entry name" value="PAS_9"/>
    <property type="match status" value="1"/>
</dbReference>
<dbReference type="GO" id="GO:0000155">
    <property type="term" value="F:phosphorelay sensor kinase activity"/>
    <property type="evidence" value="ECO:0007669"/>
    <property type="project" value="InterPro"/>
</dbReference>
<dbReference type="InterPro" id="IPR036097">
    <property type="entry name" value="HisK_dim/P_sf"/>
</dbReference>
<dbReference type="InterPro" id="IPR005467">
    <property type="entry name" value="His_kinase_dom"/>
</dbReference>
<evidence type="ECO:0000313" key="19">
    <source>
        <dbReference type="Proteomes" id="UP000244940"/>
    </source>
</evidence>
<evidence type="ECO:0000256" key="9">
    <source>
        <dbReference type="ARBA" id="ARBA00022840"/>
    </source>
</evidence>
<dbReference type="InterPro" id="IPR003594">
    <property type="entry name" value="HATPase_dom"/>
</dbReference>
<dbReference type="EMBL" id="QEYD01000006">
    <property type="protein sequence ID" value="PWE28432.1"/>
    <property type="molecule type" value="Genomic_DNA"/>
</dbReference>
<evidence type="ECO:0000259" key="14">
    <source>
        <dbReference type="PROSITE" id="PS50109"/>
    </source>
</evidence>
<dbReference type="SMART" id="SM00387">
    <property type="entry name" value="HATPase_c"/>
    <property type="match status" value="1"/>
</dbReference>
<dbReference type="SUPFAM" id="SSF52172">
    <property type="entry name" value="CheY-like"/>
    <property type="match status" value="1"/>
</dbReference>
<dbReference type="CDD" id="cd00130">
    <property type="entry name" value="PAS"/>
    <property type="match status" value="1"/>
</dbReference>
<keyword evidence="9" id="KW-0067">ATP-binding</keyword>
<dbReference type="SUPFAM" id="SSF55874">
    <property type="entry name" value="ATPase domain of HSP90 chaperone/DNA topoisomerase II/histidine kinase"/>
    <property type="match status" value="1"/>
</dbReference>
<dbReference type="InterPro" id="IPR036890">
    <property type="entry name" value="HATPase_C_sf"/>
</dbReference>
<dbReference type="Pfam" id="PF01590">
    <property type="entry name" value="GAF"/>
    <property type="match status" value="1"/>
</dbReference>
<dbReference type="FunFam" id="3.30.565.10:FF:000010">
    <property type="entry name" value="Sensor histidine kinase RcsC"/>
    <property type="match status" value="1"/>
</dbReference>
<dbReference type="Gene3D" id="3.30.565.10">
    <property type="entry name" value="Histidine kinase-like ATPase, C-terminal domain"/>
    <property type="match status" value="1"/>
</dbReference>
<evidence type="ECO:0000256" key="3">
    <source>
        <dbReference type="ARBA" id="ARBA00012438"/>
    </source>
</evidence>
<protein>
    <recommendedName>
        <fullName evidence="3">histidine kinase</fullName>
        <ecNumber evidence="3">2.7.13.3</ecNumber>
    </recommendedName>
</protein>
<dbReference type="EC" id="2.7.13.3" evidence="3"/>
<proteinExistence type="predicted"/>
<dbReference type="InterPro" id="IPR003661">
    <property type="entry name" value="HisK_dim/P_dom"/>
</dbReference>
<evidence type="ECO:0000256" key="2">
    <source>
        <dbReference type="ARBA" id="ARBA00004370"/>
    </source>
</evidence>
<dbReference type="Pfam" id="PF00512">
    <property type="entry name" value="HisKA"/>
    <property type="match status" value="1"/>
</dbReference>
<evidence type="ECO:0000256" key="11">
    <source>
        <dbReference type="ARBA" id="ARBA00023012"/>
    </source>
</evidence>
<comment type="caution">
    <text evidence="18">The sequence shown here is derived from an EMBL/GenBank/DDBJ whole genome shotgun (WGS) entry which is preliminary data.</text>
</comment>
<dbReference type="SUPFAM" id="SSF55781">
    <property type="entry name" value="GAF domain-like"/>
    <property type="match status" value="1"/>
</dbReference>
<evidence type="ECO:0000256" key="5">
    <source>
        <dbReference type="ARBA" id="ARBA00022679"/>
    </source>
</evidence>
<evidence type="ECO:0000313" key="18">
    <source>
        <dbReference type="EMBL" id="PWE28432.1"/>
    </source>
</evidence>
<dbReference type="SMART" id="SM00065">
    <property type="entry name" value="GAF"/>
    <property type="match status" value="1"/>
</dbReference>
<dbReference type="PROSITE" id="PS50113">
    <property type="entry name" value="PAC"/>
    <property type="match status" value="1"/>
</dbReference>
<dbReference type="PROSITE" id="PS50110">
    <property type="entry name" value="RESPONSE_REGULATORY"/>
    <property type="match status" value="1"/>
</dbReference>
<dbReference type="SUPFAM" id="SSF55785">
    <property type="entry name" value="PYP-like sensor domain (PAS domain)"/>
    <property type="match status" value="1"/>
</dbReference>
<evidence type="ECO:0000259" key="17">
    <source>
        <dbReference type="PROSITE" id="PS50113"/>
    </source>
</evidence>
<dbReference type="PANTHER" id="PTHR43047:SF64">
    <property type="entry name" value="HISTIDINE KINASE CONTAINING CHEY-HOMOLOGOUS RECEIVER DOMAIN AND PAS DOMAIN-RELATED"/>
    <property type="match status" value="1"/>
</dbReference>
<evidence type="ECO:0000256" key="8">
    <source>
        <dbReference type="ARBA" id="ARBA00022777"/>
    </source>
</evidence>
<dbReference type="Gene3D" id="3.30.450.20">
    <property type="entry name" value="PAS domain"/>
    <property type="match status" value="1"/>
</dbReference>
<comment type="catalytic activity">
    <reaction evidence="1">
        <text>ATP + protein L-histidine = ADP + protein N-phospho-L-histidine.</text>
        <dbReference type="EC" id="2.7.13.3"/>
    </reaction>
</comment>
<keyword evidence="19" id="KW-1185">Reference proteome</keyword>
<gene>
    <name evidence="18" type="ORF">C4N9_10545</name>
</gene>
<dbReference type="InterPro" id="IPR004358">
    <property type="entry name" value="Sig_transdc_His_kin-like_C"/>
</dbReference>
<evidence type="ECO:0000256" key="13">
    <source>
        <dbReference type="PROSITE-ProRule" id="PRU00169"/>
    </source>
</evidence>
<evidence type="ECO:0000256" key="6">
    <source>
        <dbReference type="ARBA" id="ARBA00022692"/>
    </source>
</evidence>
<dbReference type="Gene3D" id="3.30.450.40">
    <property type="match status" value="1"/>
</dbReference>
<feature type="domain" description="Histidine kinase" evidence="14">
    <location>
        <begin position="356"/>
        <end position="573"/>
    </location>
</feature>
<dbReference type="CDD" id="cd00082">
    <property type="entry name" value="HisKA"/>
    <property type="match status" value="1"/>
</dbReference>
<dbReference type="InterPro" id="IPR029016">
    <property type="entry name" value="GAF-like_dom_sf"/>
</dbReference>
<dbReference type="SMART" id="SM00388">
    <property type="entry name" value="HisKA"/>
    <property type="match status" value="1"/>
</dbReference>
<name>A0A2U2C998_9RHOB</name>
<evidence type="ECO:0000259" key="16">
    <source>
        <dbReference type="PROSITE" id="PS50112"/>
    </source>
</evidence>
<evidence type="ECO:0000256" key="1">
    <source>
        <dbReference type="ARBA" id="ARBA00000085"/>
    </source>
</evidence>
<evidence type="ECO:0000256" key="10">
    <source>
        <dbReference type="ARBA" id="ARBA00022989"/>
    </source>
</evidence>
<dbReference type="FunFam" id="1.10.287.130:FF:000004">
    <property type="entry name" value="Ethylene receptor 1"/>
    <property type="match status" value="1"/>
</dbReference>
<evidence type="ECO:0000259" key="15">
    <source>
        <dbReference type="PROSITE" id="PS50110"/>
    </source>
</evidence>
<keyword evidence="10" id="KW-1133">Transmembrane helix</keyword>
<dbReference type="SMART" id="SM00448">
    <property type="entry name" value="REC"/>
    <property type="match status" value="1"/>
</dbReference>
<feature type="domain" description="PAS" evidence="16">
    <location>
        <begin position="205"/>
        <end position="249"/>
    </location>
</feature>
<dbReference type="SMART" id="SM00091">
    <property type="entry name" value="PAS"/>
    <property type="match status" value="1"/>
</dbReference>
<evidence type="ECO:0000256" key="12">
    <source>
        <dbReference type="ARBA" id="ARBA00023136"/>
    </source>
</evidence>
<dbReference type="PROSITE" id="PS50109">
    <property type="entry name" value="HIS_KIN"/>
    <property type="match status" value="1"/>
</dbReference>
<dbReference type="PROSITE" id="PS50112">
    <property type="entry name" value="PAS"/>
    <property type="match status" value="1"/>
</dbReference>
<feature type="domain" description="Response regulatory" evidence="15">
    <location>
        <begin position="597"/>
        <end position="725"/>
    </location>
</feature>
<dbReference type="InterPro" id="IPR003018">
    <property type="entry name" value="GAF"/>
</dbReference>
<sequence length="748" mass="81609">MARTDSMNDETTVDEDIISNETRLTRIQALVVEILNNLLRAPIEQTDAAVEEAIARLGDYCRRDRTYVFVHHGEITQNTHEWCAEGIDPMIDHLQELPIELYGPIAEDLGRGDVVHVPDVNELPPDSPSRLTLEEQSVRSILLVPMRSEGSTYGFVGFDGVHKTHSFLPGEVYLLQSVADVICSVLIRREQDTDMRIAQQELADERAFLSSITSTSAMGIVVIDTDGIINFVNNAAESMLGVPSVQMLGSHHEDPAFFGYRREDGSTIPAGETPFDLAMRMGVLAPVERLQLATRDGGEHFVSIHAAPVVQEGGTRARVVYALIDVTDQTMAERKREEALEEANRANTAKSNFLAKMSHEMRTPLNGVLGVAEVLEKLINDPDQRRMVKVMHESGALLLSIINDLLDMSKIEADLMEIEVVPFIPTELAQRIESVHTLKASEKRISFGVSVTGDGDSARLGDPHRILQIMHNVVSNAIKFTENGSVGVEIDCGASGELTMTVRDTGIGMTEAQLSHLFEDFGQADSSIARRFGGTGLGMPIVNRLVDMMQGKISVETIPNAGTTIVITLPVPRTDLPDMAVPAPDPALVAPDLQALRVLAADDNRTNRMILAAMMGQLGIAAVLVNGGSEALEAYEREAFDLVILDISMPDMDGVTVQKEIRTREARRVAEGDAQAAGVKALPIVAFTANAMAHQVESYLREGFDDCLTKPLHLDRLRESLSALIADRGRRCPAPSTQGVVPLRRSSG</sequence>
<dbReference type="GO" id="GO:0016020">
    <property type="term" value="C:membrane"/>
    <property type="evidence" value="ECO:0007669"/>
    <property type="project" value="UniProtKB-SubCell"/>
</dbReference>
<keyword evidence="7" id="KW-0547">Nucleotide-binding</keyword>
<dbReference type="InterPro" id="IPR000700">
    <property type="entry name" value="PAS-assoc_C"/>
</dbReference>
<evidence type="ECO:0000256" key="7">
    <source>
        <dbReference type="ARBA" id="ARBA00022741"/>
    </source>
</evidence>
<dbReference type="InterPro" id="IPR000014">
    <property type="entry name" value="PAS"/>
</dbReference>
<dbReference type="AlphaFoldDB" id="A0A2U2C998"/>
<dbReference type="SUPFAM" id="SSF47384">
    <property type="entry name" value="Homodimeric domain of signal transducing histidine kinase"/>
    <property type="match status" value="1"/>
</dbReference>
<dbReference type="PANTHER" id="PTHR43047">
    <property type="entry name" value="TWO-COMPONENT HISTIDINE PROTEIN KINASE"/>
    <property type="match status" value="1"/>
</dbReference>
<dbReference type="CDD" id="cd17546">
    <property type="entry name" value="REC_hyHK_CKI1_RcsC-like"/>
    <property type="match status" value="1"/>
</dbReference>
<dbReference type="CDD" id="cd16922">
    <property type="entry name" value="HATPase_EvgS-ArcB-TorS-like"/>
    <property type="match status" value="1"/>
</dbReference>
<keyword evidence="8" id="KW-0418">Kinase</keyword>
<dbReference type="Pfam" id="PF00072">
    <property type="entry name" value="Response_reg"/>
    <property type="match status" value="1"/>
</dbReference>
<dbReference type="Gene3D" id="1.10.287.130">
    <property type="match status" value="1"/>
</dbReference>
<dbReference type="InterPro" id="IPR035965">
    <property type="entry name" value="PAS-like_dom_sf"/>
</dbReference>
<evidence type="ECO:0000256" key="4">
    <source>
        <dbReference type="ARBA" id="ARBA00022553"/>
    </source>
</evidence>
<dbReference type="Pfam" id="PF02518">
    <property type="entry name" value="HATPase_c"/>
    <property type="match status" value="1"/>
</dbReference>
<accession>A0A2U2C998</accession>
<dbReference type="Proteomes" id="UP000244940">
    <property type="component" value="Unassembled WGS sequence"/>
</dbReference>
<feature type="domain" description="PAC" evidence="17">
    <location>
        <begin position="286"/>
        <end position="338"/>
    </location>
</feature>
<reference evidence="18 19" key="1">
    <citation type="submission" date="2018-05" db="EMBL/GenBank/DDBJ databases">
        <title>Pararhodobacter marina sp. nov., isolated from deep-sea water of the Indian Ocean.</title>
        <authorList>
            <person name="Lai Q.Sr."/>
            <person name="Liu X."/>
            <person name="Shao Z."/>
        </authorList>
    </citation>
    <scope>NUCLEOTIDE SEQUENCE [LARGE SCALE GENOMIC DNA]</scope>
    <source>
        <strain evidence="18 19">CIC4N-9</strain>
    </source>
</reference>
<dbReference type="NCBIfam" id="TIGR00229">
    <property type="entry name" value="sensory_box"/>
    <property type="match status" value="1"/>
</dbReference>
<dbReference type="PRINTS" id="PR00344">
    <property type="entry name" value="BCTRLSENSOR"/>
</dbReference>
<keyword evidence="12" id="KW-0472">Membrane</keyword>